<evidence type="ECO:0000256" key="1">
    <source>
        <dbReference type="SAM" id="MobiDB-lite"/>
    </source>
</evidence>
<evidence type="ECO:0008006" key="7">
    <source>
        <dbReference type="Google" id="ProtNLM"/>
    </source>
</evidence>
<feature type="region of interest" description="Disordered" evidence="1">
    <location>
        <begin position="106"/>
        <end position="125"/>
    </location>
</feature>
<feature type="transmembrane region" description="Helical" evidence="2">
    <location>
        <begin position="470"/>
        <end position="489"/>
    </location>
</feature>
<evidence type="ECO:0000259" key="3">
    <source>
        <dbReference type="Pfam" id="PF13961"/>
    </source>
</evidence>
<proteinExistence type="predicted"/>
<evidence type="ECO:0000313" key="6">
    <source>
        <dbReference type="Proteomes" id="UP001054252"/>
    </source>
</evidence>
<dbReference type="Pfam" id="PF13962">
    <property type="entry name" value="PGG"/>
    <property type="match status" value="1"/>
</dbReference>
<feature type="domain" description="DUF4219" evidence="3">
    <location>
        <begin position="28"/>
        <end position="51"/>
    </location>
</feature>
<feature type="transmembrane region" description="Helical" evidence="2">
    <location>
        <begin position="397"/>
        <end position="417"/>
    </location>
</feature>
<dbReference type="InterPro" id="IPR025314">
    <property type="entry name" value="DUF4219"/>
</dbReference>
<keyword evidence="2" id="KW-1133">Transmembrane helix</keyword>
<dbReference type="PANTHER" id="PTHR24177:SF329">
    <property type="entry name" value="ANKYRIN REPEAT PROTEIN"/>
    <property type="match status" value="1"/>
</dbReference>
<dbReference type="Pfam" id="PF13961">
    <property type="entry name" value="DUF4219"/>
    <property type="match status" value="1"/>
</dbReference>
<feature type="domain" description="PGG" evidence="4">
    <location>
        <begin position="349"/>
        <end position="461"/>
    </location>
</feature>
<dbReference type="AlphaFoldDB" id="A0AAV5MIY2"/>
<name>A0AAV5MIY2_9ROSI</name>
<evidence type="ECO:0000256" key="2">
    <source>
        <dbReference type="SAM" id="Phobius"/>
    </source>
</evidence>
<protein>
    <recommendedName>
        <fullName evidence="7">PGG domain-containing protein</fullName>
    </recommendedName>
</protein>
<keyword evidence="2" id="KW-0812">Transmembrane</keyword>
<feature type="compositionally biased region" description="Basic and acidic residues" evidence="1">
    <location>
        <begin position="106"/>
        <end position="117"/>
    </location>
</feature>
<reference evidence="5 6" key="1">
    <citation type="journal article" date="2021" name="Commun. Biol.">
        <title>The genome of Shorea leprosula (Dipterocarpaceae) highlights the ecological relevance of drought in aseasonal tropical rainforests.</title>
        <authorList>
            <person name="Ng K.K.S."/>
            <person name="Kobayashi M.J."/>
            <person name="Fawcett J.A."/>
            <person name="Hatakeyama M."/>
            <person name="Paape T."/>
            <person name="Ng C.H."/>
            <person name="Ang C.C."/>
            <person name="Tnah L.H."/>
            <person name="Lee C.T."/>
            <person name="Nishiyama T."/>
            <person name="Sese J."/>
            <person name="O'Brien M.J."/>
            <person name="Copetti D."/>
            <person name="Mohd Noor M.I."/>
            <person name="Ong R.C."/>
            <person name="Putra M."/>
            <person name="Sireger I.Z."/>
            <person name="Indrioko S."/>
            <person name="Kosugi Y."/>
            <person name="Izuno A."/>
            <person name="Isagi Y."/>
            <person name="Lee S.L."/>
            <person name="Shimizu K.K."/>
        </authorList>
    </citation>
    <scope>NUCLEOTIDE SEQUENCE [LARGE SCALE GENOMIC DNA]</scope>
    <source>
        <strain evidence="5">214</strain>
    </source>
</reference>
<dbReference type="Gene3D" id="1.25.40.20">
    <property type="entry name" value="Ankyrin repeat-containing domain"/>
    <property type="match status" value="1"/>
</dbReference>
<dbReference type="InterPro" id="IPR036770">
    <property type="entry name" value="Ankyrin_rpt-contain_sf"/>
</dbReference>
<feature type="transmembrane region" description="Helical" evidence="2">
    <location>
        <begin position="358"/>
        <end position="376"/>
    </location>
</feature>
<dbReference type="EMBL" id="BPVZ01000269">
    <property type="protein sequence ID" value="GKV48761.1"/>
    <property type="molecule type" value="Genomic_DNA"/>
</dbReference>
<accession>A0AAV5MIY2</accession>
<keyword evidence="6" id="KW-1185">Reference proteome</keyword>
<keyword evidence="2" id="KW-0472">Membrane</keyword>
<dbReference type="InterPro" id="IPR026961">
    <property type="entry name" value="PGG_dom"/>
</dbReference>
<comment type="caution">
    <text evidence="5">The sequence shown here is derived from an EMBL/GenBank/DDBJ whole genome shotgun (WGS) entry which is preliminary data.</text>
</comment>
<dbReference type="Proteomes" id="UP001054252">
    <property type="component" value="Unassembled WGS sequence"/>
</dbReference>
<dbReference type="PANTHER" id="PTHR24177">
    <property type="entry name" value="CASKIN"/>
    <property type="match status" value="1"/>
</dbReference>
<evidence type="ECO:0000313" key="5">
    <source>
        <dbReference type="EMBL" id="GKV48761.1"/>
    </source>
</evidence>
<evidence type="ECO:0000259" key="4">
    <source>
        <dbReference type="Pfam" id="PF13962"/>
    </source>
</evidence>
<feature type="transmembrane region" description="Helical" evidence="2">
    <location>
        <begin position="437"/>
        <end position="463"/>
    </location>
</feature>
<gene>
    <name evidence="5" type="ORF">SLEP1_g55556</name>
</gene>
<sequence length="506" mass="56352">MIPNLVQPVPYTNAAASLSAIIPEVLKENNYERWSILMQHYLVAQGLWDVILSSQIPLAEGPEDWIKKNASALFAIKISCGAEKFEQIKKMSLAKDAWDALADLHKPPNADKHRGSETDAGSSSSSICLKGGCIAKVPSPSEDTDRSRQKIFGIQAAWIKVMGAILPIIFGRAPMDLYNLKLTHTFANSVLQYWCKEISTYRDATQLVGRGTISAIFQAIKNGRVKIVIEILKSNPHLIWCNKNLSREILISAIKYRRGGILGFVLRLDAGKKTFLSLTDEDGNNVLHLVAKLPDLGIDVNLFPVWVMQREEVRSLLPRWYQGAKNHYGQTPTQVFDGEHQQWRKEAHEWAKNTANSYILVPVLLVTIMFAALFTVPGGNNEETGIPILLHSKLFSGFLICDVVSLLTASTSMLLFLSILTGSYGPVDLPQNLPTRLMITILLLIISIVTMLFAFGFALTIMLPKKLQGLPVIIGYLGLPIPFLLYWRMLPLAVDVYRRNFGSIIS</sequence>
<organism evidence="5 6">
    <name type="scientific">Rubroshorea leprosula</name>
    <dbReference type="NCBI Taxonomy" id="152421"/>
    <lineage>
        <taxon>Eukaryota</taxon>
        <taxon>Viridiplantae</taxon>
        <taxon>Streptophyta</taxon>
        <taxon>Embryophyta</taxon>
        <taxon>Tracheophyta</taxon>
        <taxon>Spermatophyta</taxon>
        <taxon>Magnoliopsida</taxon>
        <taxon>eudicotyledons</taxon>
        <taxon>Gunneridae</taxon>
        <taxon>Pentapetalae</taxon>
        <taxon>rosids</taxon>
        <taxon>malvids</taxon>
        <taxon>Malvales</taxon>
        <taxon>Dipterocarpaceae</taxon>
        <taxon>Rubroshorea</taxon>
    </lineage>
</organism>
<dbReference type="GO" id="GO:0016020">
    <property type="term" value="C:membrane"/>
    <property type="evidence" value="ECO:0007669"/>
    <property type="project" value="TreeGrafter"/>
</dbReference>